<protein>
    <submittedName>
        <fullName evidence="2">Uncharacterized protein</fullName>
    </submittedName>
</protein>
<proteinExistence type="predicted"/>
<sequence>MIEQRDYQIKQQYQVNQSSTLKIQIPFQQIENQDKYIIRLKQQELKYIKLLGTISEYLQKIIGQIQQKLDRKQKQQQEKEKSSAEFLTRQIQQITDIQQFKYKQISRLEKEVVVFDYFVSFLILNTFNKQIEFQKLNAQKKAALQNQHLNIIYKLTIG</sequence>
<reference evidence="2" key="1">
    <citation type="submission" date="2021-01" db="EMBL/GenBank/DDBJ databases">
        <authorList>
            <consortium name="Genoscope - CEA"/>
            <person name="William W."/>
        </authorList>
    </citation>
    <scope>NUCLEOTIDE SEQUENCE</scope>
</reference>
<evidence type="ECO:0000313" key="2">
    <source>
        <dbReference type="EMBL" id="CAD8127074.1"/>
    </source>
</evidence>
<organism evidence="2 3">
    <name type="scientific">Paramecium sonneborni</name>
    <dbReference type="NCBI Taxonomy" id="65129"/>
    <lineage>
        <taxon>Eukaryota</taxon>
        <taxon>Sar</taxon>
        <taxon>Alveolata</taxon>
        <taxon>Ciliophora</taxon>
        <taxon>Intramacronucleata</taxon>
        <taxon>Oligohymenophorea</taxon>
        <taxon>Peniculida</taxon>
        <taxon>Parameciidae</taxon>
        <taxon>Paramecium</taxon>
    </lineage>
</organism>
<name>A0A8S1RJ21_9CILI</name>
<dbReference type="Proteomes" id="UP000692954">
    <property type="component" value="Unassembled WGS sequence"/>
</dbReference>
<evidence type="ECO:0000313" key="3">
    <source>
        <dbReference type="Proteomes" id="UP000692954"/>
    </source>
</evidence>
<gene>
    <name evidence="2" type="ORF">PSON_ATCC_30995.1.T1720125</name>
</gene>
<dbReference type="AlphaFoldDB" id="A0A8S1RJ21"/>
<keyword evidence="1" id="KW-0175">Coiled coil</keyword>
<comment type="caution">
    <text evidence="2">The sequence shown here is derived from an EMBL/GenBank/DDBJ whole genome shotgun (WGS) entry which is preliminary data.</text>
</comment>
<evidence type="ECO:0000256" key="1">
    <source>
        <dbReference type="SAM" id="Coils"/>
    </source>
</evidence>
<accession>A0A8S1RJ21</accession>
<feature type="coiled-coil region" evidence="1">
    <location>
        <begin position="58"/>
        <end position="85"/>
    </location>
</feature>
<dbReference type="EMBL" id="CAJJDN010000172">
    <property type="protein sequence ID" value="CAD8127074.1"/>
    <property type="molecule type" value="Genomic_DNA"/>
</dbReference>
<keyword evidence="3" id="KW-1185">Reference proteome</keyword>